<dbReference type="PANTHER" id="PTHR31412:SF0">
    <property type="entry name" value="ZINC METALLOPROTEASE EGY1, CHLOROPLASTIC-RELATED"/>
    <property type="match status" value="1"/>
</dbReference>
<dbReference type="CDD" id="cd06160">
    <property type="entry name" value="S2P-M50_like_2"/>
    <property type="match status" value="1"/>
</dbReference>
<evidence type="ECO:0000256" key="8">
    <source>
        <dbReference type="SAM" id="Phobius"/>
    </source>
</evidence>
<dbReference type="InterPro" id="IPR008915">
    <property type="entry name" value="Peptidase_M50"/>
</dbReference>
<proteinExistence type="predicted"/>
<evidence type="ECO:0000256" key="5">
    <source>
        <dbReference type="ARBA" id="ARBA00022946"/>
    </source>
</evidence>
<dbReference type="GO" id="GO:0016020">
    <property type="term" value="C:membrane"/>
    <property type="evidence" value="ECO:0007669"/>
    <property type="project" value="UniProtKB-SubCell"/>
</dbReference>
<sequence>MMGEPTQEQVISIVSSIFNVRDINITLEKMEFEIDDEDFKLKFVTLAQKLESIGIVCFLKKSDERLLIQVNRLPPEPGGLKFLSRAQIQRILFGVVVAFVMVDGYYRTLGVNSIAFIGDPFDFAALYTLSLVGILGVHEAGHLVAARIHRVRTSWPYFIPGIPVIGLPTFGALIQSRGLTINRDILFDIAIAGPLAGLVIAIIVSFYGAYTSPVLDEFVAQSLPEGSLQELNDSILMQIALSAYGKGGSDVQVIMSPILFAAWLGFLITFLNLLPAWQLDGGHMARALFGQRMHRFATYGSVALLFALQYHIMALFILLFSSKNTSVRPLDDVSPLSKNRKYLYIAVIVIAFLCAPIPHSIWFK</sequence>
<comment type="caution">
    <text evidence="10">The sequence shown here is derived from an EMBL/GenBank/DDBJ whole genome shotgun (WGS) entry which is preliminary data.</text>
</comment>
<evidence type="ECO:0000256" key="7">
    <source>
        <dbReference type="ARBA" id="ARBA00023136"/>
    </source>
</evidence>
<feature type="transmembrane region" description="Helical" evidence="8">
    <location>
        <begin position="296"/>
        <end position="322"/>
    </location>
</feature>
<evidence type="ECO:0000256" key="3">
    <source>
        <dbReference type="ARBA" id="ARBA00022692"/>
    </source>
</evidence>
<dbReference type="Proteomes" id="UP000655759">
    <property type="component" value="Unassembled WGS sequence"/>
</dbReference>
<keyword evidence="4" id="KW-0378">Hydrolase</keyword>
<dbReference type="GO" id="GO:0008233">
    <property type="term" value="F:peptidase activity"/>
    <property type="evidence" value="ECO:0007669"/>
    <property type="project" value="UniProtKB-KW"/>
</dbReference>
<evidence type="ECO:0000256" key="2">
    <source>
        <dbReference type="ARBA" id="ARBA00022670"/>
    </source>
</evidence>
<feature type="domain" description="Peptidase M50" evidence="9">
    <location>
        <begin position="128"/>
        <end position="307"/>
    </location>
</feature>
<feature type="transmembrane region" description="Helical" evidence="8">
    <location>
        <begin position="342"/>
        <end position="363"/>
    </location>
</feature>
<evidence type="ECO:0000313" key="11">
    <source>
        <dbReference type="Proteomes" id="UP000655759"/>
    </source>
</evidence>
<reference evidence="10" key="1">
    <citation type="submission" date="2021-02" db="EMBL/GenBank/DDBJ databases">
        <authorList>
            <person name="Han P."/>
        </authorList>
    </citation>
    <scope>NUCLEOTIDE SEQUENCE</scope>
    <source>
        <strain evidence="10">Candidatus Nitrosotenuis uzonensis 5A</strain>
    </source>
</reference>
<name>A0A812F1Q2_9ARCH</name>
<keyword evidence="7 8" id="KW-0472">Membrane</keyword>
<protein>
    <submittedName>
        <fullName evidence="10">Putative peptidase family M50</fullName>
    </submittedName>
</protein>
<keyword evidence="6 8" id="KW-1133">Transmembrane helix</keyword>
<feature type="transmembrane region" description="Helical" evidence="8">
    <location>
        <begin position="254"/>
        <end position="275"/>
    </location>
</feature>
<feature type="transmembrane region" description="Helical" evidence="8">
    <location>
        <begin position="155"/>
        <end position="174"/>
    </location>
</feature>
<feature type="transmembrane region" description="Helical" evidence="8">
    <location>
        <begin position="186"/>
        <end position="210"/>
    </location>
</feature>
<dbReference type="AlphaFoldDB" id="A0A812F1Q2"/>
<dbReference type="Pfam" id="PF02163">
    <property type="entry name" value="Peptidase_M50"/>
    <property type="match status" value="1"/>
</dbReference>
<organism evidence="10 11">
    <name type="scientific">Candidatus Nitrosotenuis uzonensis</name>
    <dbReference type="NCBI Taxonomy" id="1407055"/>
    <lineage>
        <taxon>Archaea</taxon>
        <taxon>Nitrososphaerota</taxon>
        <taxon>Candidatus Nitrosotenuis</taxon>
    </lineage>
</organism>
<keyword evidence="2" id="KW-0645">Protease</keyword>
<evidence type="ECO:0000256" key="4">
    <source>
        <dbReference type="ARBA" id="ARBA00022801"/>
    </source>
</evidence>
<accession>A0A812F1Q2</accession>
<evidence type="ECO:0000256" key="6">
    <source>
        <dbReference type="ARBA" id="ARBA00022989"/>
    </source>
</evidence>
<evidence type="ECO:0000259" key="9">
    <source>
        <dbReference type="Pfam" id="PF02163"/>
    </source>
</evidence>
<evidence type="ECO:0000256" key="1">
    <source>
        <dbReference type="ARBA" id="ARBA00004141"/>
    </source>
</evidence>
<keyword evidence="3 8" id="KW-0812">Transmembrane</keyword>
<dbReference type="EMBL" id="CAJNAQ010000005">
    <property type="protein sequence ID" value="CAE6494575.1"/>
    <property type="molecule type" value="Genomic_DNA"/>
</dbReference>
<comment type="subcellular location">
    <subcellularLocation>
        <location evidence="1">Membrane</location>
        <topology evidence="1">Multi-pass membrane protein</topology>
    </subcellularLocation>
</comment>
<keyword evidence="5" id="KW-0809">Transit peptide</keyword>
<feature type="transmembrane region" description="Helical" evidence="8">
    <location>
        <begin position="113"/>
        <end position="135"/>
    </location>
</feature>
<evidence type="ECO:0000313" key="10">
    <source>
        <dbReference type="EMBL" id="CAE6494575.1"/>
    </source>
</evidence>
<dbReference type="PANTHER" id="PTHR31412">
    <property type="entry name" value="ZINC METALLOPROTEASE EGY1"/>
    <property type="match status" value="1"/>
</dbReference>
<dbReference type="GO" id="GO:0006508">
    <property type="term" value="P:proteolysis"/>
    <property type="evidence" value="ECO:0007669"/>
    <property type="project" value="UniProtKB-KW"/>
</dbReference>
<dbReference type="InterPro" id="IPR044838">
    <property type="entry name" value="EGY1-like"/>
</dbReference>
<gene>
    <name evidence="10" type="ORF">NUZ5A_50298</name>
</gene>
<feature type="transmembrane region" description="Helical" evidence="8">
    <location>
        <begin position="88"/>
        <end position="106"/>
    </location>
</feature>